<evidence type="ECO:0000256" key="6">
    <source>
        <dbReference type="SAM" id="MobiDB-lite"/>
    </source>
</evidence>
<accession>A0A439CMY8</accession>
<dbReference type="EMBL" id="RYZI01000759">
    <property type="protein sequence ID" value="RWA03541.1"/>
    <property type="molecule type" value="Genomic_DNA"/>
</dbReference>
<evidence type="ECO:0000313" key="9">
    <source>
        <dbReference type="Proteomes" id="UP000286045"/>
    </source>
</evidence>
<feature type="disulfide bond" evidence="4">
    <location>
        <begin position="386"/>
        <end position="423"/>
    </location>
</feature>
<feature type="region of interest" description="Disordered" evidence="6">
    <location>
        <begin position="1067"/>
        <end position="1099"/>
    </location>
</feature>
<protein>
    <recommendedName>
        <fullName evidence="7">Peptidase A1 domain-containing protein</fullName>
    </recommendedName>
</protein>
<dbReference type="Pfam" id="PF00026">
    <property type="entry name" value="Asp"/>
    <property type="match status" value="2"/>
</dbReference>
<dbReference type="GO" id="GO:0004190">
    <property type="term" value="F:aspartic-type endopeptidase activity"/>
    <property type="evidence" value="ECO:0007669"/>
    <property type="project" value="UniProtKB-KW"/>
</dbReference>
<dbReference type="SUPFAM" id="SSF56112">
    <property type="entry name" value="Protein kinase-like (PK-like)"/>
    <property type="match status" value="1"/>
</dbReference>
<keyword evidence="5" id="KW-0645">Protease</keyword>
<dbReference type="InterPro" id="IPR011009">
    <property type="entry name" value="Kinase-like_dom_sf"/>
</dbReference>
<gene>
    <name evidence="8" type="ORF">EKO27_g11565</name>
</gene>
<dbReference type="PANTHER" id="PTHR47966:SF65">
    <property type="entry name" value="ASPARTIC-TYPE ENDOPEPTIDASE"/>
    <property type="match status" value="1"/>
</dbReference>
<evidence type="ECO:0000313" key="8">
    <source>
        <dbReference type="EMBL" id="RWA03541.1"/>
    </source>
</evidence>
<dbReference type="InterPro" id="IPR021109">
    <property type="entry name" value="Peptidase_aspartic_dom_sf"/>
</dbReference>
<evidence type="ECO:0000256" key="1">
    <source>
        <dbReference type="ARBA" id="ARBA00007447"/>
    </source>
</evidence>
<feature type="compositionally biased region" description="Polar residues" evidence="6">
    <location>
        <begin position="513"/>
        <end position="527"/>
    </location>
</feature>
<evidence type="ECO:0000256" key="4">
    <source>
        <dbReference type="PIRSR" id="PIRSR601461-2"/>
    </source>
</evidence>
<reference evidence="8 9" key="1">
    <citation type="submission" date="2018-12" db="EMBL/GenBank/DDBJ databases">
        <title>Draft genome sequence of Xylaria grammica IHI A82.</title>
        <authorList>
            <person name="Buettner E."/>
            <person name="Kellner H."/>
        </authorList>
    </citation>
    <scope>NUCLEOTIDE SEQUENCE [LARGE SCALE GENOMIC DNA]</scope>
    <source>
        <strain evidence="8 9">IHI A82</strain>
    </source>
</reference>
<dbReference type="STRING" id="363999.A0A439CMY8"/>
<dbReference type="PRINTS" id="PR00792">
    <property type="entry name" value="PEPSIN"/>
</dbReference>
<dbReference type="PANTHER" id="PTHR47966">
    <property type="entry name" value="BETA-SITE APP-CLEAVING ENZYME, ISOFORM A-RELATED"/>
    <property type="match status" value="1"/>
</dbReference>
<feature type="active site" evidence="3">
    <location>
        <position position="351"/>
    </location>
</feature>
<comment type="similarity">
    <text evidence="1 5">Belongs to the peptidase A1 family.</text>
</comment>
<keyword evidence="5" id="KW-0378">Hydrolase</keyword>
<evidence type="ECO:0000256" key="2">
    <source>
        <dbReference type="ARBA" id="ARBA00022750"/>
    </source>
</evidence>
<dbReference type="InterPro" id="IPR001969">
    <property type="entry name" value="Aspartic_peptidase_AS"/>
</dbReference>
<dbReference type="InterPro" id="IPR001461">
    <property type="entry name" value="Aspartic_peptidase_A1"/>
</dbReference>
<feature type="active site" evidence="3">
    <location>
        <position position="117"/>
    </location>
</feature>
<dbReference type="PROSITE" id="PS00141">
    <property type="entry name" value="ASP_PROTEASE"/>
    <property type="match status" value="1"/>
</dbReference>
<dbReference type="PROSITE" id="PS51767">
    <property type="entry name" value="PEPTIDASE_A1"/>
    <property type="match status" value="1"/>
</dbReference>
<dbReference type="SUPFAM" id="SSF50630">
    <property type="entry name" value="Acid proteases"/>
    <property type="match status" value="1"/>
</dbReference>
<dbReference type="InterPro" id="IPR033121">
    <property type="entry name" value="PEPTIDASE_A1"/>
</dbReference>
<organism evidence="8 9">
    <name type="scientific">Xylaria grammica</name>
    <dbReference type="NCBI Taxonomy" id="363999"/>
    <lineage>
        <taxon>Eukaryota</taxon>
        <taxon>Fungi</taxon>
        <taxon>Dikarya</taxon>
        <taxon>Ascomycota</taxon>
        <taxon>Pezizomycotina</taxon>
        <taxon>Sordariomycetes</taxon>
        <taxon>Xylariomycetidae</taxon>
        <taxon>Xylariales</taxon>
        <taxon>Xylariaceae</taxon>
        <taxon>Xylaria</taxon>
    </lineage>
</organism>
<dbReference type="AlphaFoldDB" id="A0A439CMY8"/>
<keyword evidence="2 5" id="KW-0064">Aspartyl protease</keyword>
<keyword evidence="4" id="KW-1015">Disulfide bond</keyword>
<evidence type="ECO:0000259" key="7">
    <source>
        <dbReference type="PROSITE" id="PS51767"/>
    </source>
</evidence>
<comment type="caution">
    <text evidence="8">The sequence shown here is derived from an EMBL/GenBank/DDBJ whole genome shotgun (WGS) entry which is preliminary data.</text>
</comment>
<name>A0A439CMY8_9PEZI</name>
<dbReference type="GO" id="GO:0006508">
    <property type="term" value="P:proteolysis"/>
    <property type="evidence" value="ECO:0007669"/>
    <property type="project" value="UniProtKB-KW"/>
</dbReference>
<proteinExistence type="inferred from homology"/>
<feature type="domain" description="Peptidase A1" evidence="7">
    <location>
        <begin position="95"/>
        <end position="460"/>
    </location>
</feature>
<dbReference type="Proteomes" id="UP000286045">
    <property type="component" value="Unassembled WGS sequence"/>
</dbReference>
<evidence type="ECO:0000256" key="3">
    <source>
        <dbReference type="PIRSR" id="PIRSR601461-1"/>
    </source>
</evidence>
<feature type="region of interest" description="Disordered" evidence="6">
    <location>
        <begin position="504"/>
        <end position="596"/>
    </location>
</feature>
<evidence type="ECO:0000256" key="5">
    <source>
        <dbReference type="RuleBase" id="RU000454"/>
    </source>
</evidence>
<feature type="region of interest" description="Disordered" evidence="6">
    <location>
        <begin position="941"/>
        <end position="961"/>
    </location>
</feature>
<keyword evidence="9" id="KW-1185">Reference proteome</keyword>
<sequence length="1187" mass="126757">MSSLLVPLSHSVIWRATLAFGVVLFALAAETVALQSRNASGGLETSTVDLAALNRHQRQVLSMPLRRIDHRGVGTPSLGKRFFKTDVLGVFGAAYLAEITIGTSTNGNPQVVDVLIDTGSFELWVDPNCTTSNVPEFCQAFGHYDPALSSTSHRVDGGSFSIEYGSGQASGSYYRDDIYISGTHDGGGNRTIPIPSFMIRTKKDRGYDLDGTIADEILVATGARVAGQQFGVANSSDLVWFGIMGLGHGGNNGFTRYPLIVDSLTTQGLSTTRLFSLDLGRQNSPGAAITGELVFGGVDTNRYAGMLQKVPTDPSDPHYRVTLNSLAHRPPGATVATPFIDANLPVSVIIDSGTTLSLLPESVVSKVAAQFPGAQSDGAGGYRVDCAYQSRDGSVEFSFLAGTGTVTINVAYNDFIWNSGGDCFLGVWTSTDLGVWILGDTFLRGAYVTFDQTNNALFMSNYVSCGDGSNLISVPAGPDAAANIPGACVVAATLPAAASIPPTSSPTFPAGTPASTAVPSAGSSLGPSLNPVEPPSLSASPTPSTSPPPYGMSSIAPALVGSPQLTPGAGDPAPNNVDLTAGADPKTTPAMKRPDGIGAPVTTITATVTRGVVYTVTACPDSVTNCPLRGHVATRFETVVTTFCPGHDEMPGVTTDAGGVVFVTEPSAPANTFVAEIGGTVSSGVEEEEGGKWVEEEQGEQWVGEEQGKQWVEGEQGGQQLDEEQEQEQEEAQVVTAVYPATKIYKITSCAATDAACATGQRVGGSSGSSRYPRPLRTAHVPVPEVIDADCRPGNEVGVPWLLMEFVRGRRLEEVWFGRDGREPMRRAGREQILRNVAGAMLKLGRFEFDTGGALLFDQSHGELVRTATGPLCERDVQAMVLRWFADEECASTPLYGCGGPWERTEDMYTAWLDTYPPDTVAERGVDGLLRLLLGLVREPGEEGPGPEIPTGGRGEGGKKMKGRKKFVLTHPDLSMRNILLAEDGTTIKAILGWDGARAAPRSIGNEALPRWLVRDFDPFVWKWKPAVDFWRPGHVPPEGNRFEDPPWVLRELREFYAGVVKELKGGPRGSDKRKTVRTRTREGGGVGGVDEDVDRENSNADDTVDITKQSLLALTLDAAIRDPRCRTAALRRVLEKCSRSFEELDFDYFVETLGEGYQIDAFKLKCLVKNVRELVDKGFVKGAVVW</sequence>
<dbReference type="Gene3D" id="2.40.70.10">
    <property type="entry name" value="Acid Proteases"/>
    <property type="match status" value="2"/>
</dbReference>